<dbReference type="GO" id="GO:0022625">
    <property type="term" value="C:cytosolic large ribosomal subunit"/>
    <property type="evidence" value="ECO:0007669"/>
    <property type="project" value="TreeGrafter"/>
</dbReference>
<evidence type="ECO:0000313" key="8">
    <source>
        <dbReference type="Proteomes" id="UP001381693"/>
    </source>
</evidence>
<dbReference type="EMBL" id="JAXCGZ010017469">
    <property type="protein sequence ID" value="KAK7068056.1"/>
    <property type="molecule type" value="Genomic_DNA"/>
</dbReference>
<dbReference type="InterPro" id="IPR036789">
    <property type="entry name" value="Ribosomal_uL6-like_a/b-dom_sf"/>
</dbReference>
<keyword evidence="2 7" id="KW-0689">Ribosomal protein</keyword>
<accession>A0AAN8WL77</accession>
<dbReference type="PIRSF" id="PIRSF002162">
    <property type="entry name" value="Ribosomal_L6"/>
    <property type="match status" value="1"/>
</dbReference>
<keyword evidence="8" id="KW-1185">Reference proteome</keyword>
<protein>
    <recommendedName>
        <fullName evidence="4">Large ribosomal subunit protein uL6</fullName>
    </recommendedName>
    <alternativeName>
        <fullName evidence="5">60S ribosomal protein L9</fullName>
    </alternativeName>
</protein>
<feature type="domain" description="Large ribosomal subunit protein uL6 alpha-beta" evidence="6">
    <location>
        <begin position="31"/>
        <end position="107"/>
    </location>
</feature>
<organism evidence="7 8">
    <name type="scientific">Halocaridina rubra</name>
    <name type="common">Hawaiian red shrimp</name>
    <dbReference type="NCBI Taxonomy" id="373956"/>
    <lineage>
        <taxon>Eukaryota</taxon>
        <taxon>Metazoa</taxon>
        <taxon>Ecdysozoa</taxon>
        <taxon>Arthropoda</taxon>
        <taxon>Crustacea</taxon>
        <taxon>Multicrustacea</taxon>
        <taxon>Malacostraca</taxon>
        <taxon>Eumalacostraca</taxon>
        <taxon>Eucarida</taxon>
        <taxon>Decapoda</taxon>
        <taxon>Pleocyemata</taxon>
        <taxon>Caridea</taxon>
        <taxon>Atyoidea</taxon>
        <taxon>Atyidae</taxon>
        <taxon>Halocaridina</taxon>
    </lineage>
</organism>
<dbReference type="PANTHER" id="PTHR11655:SF16">
    <property type="entry name" value="60S RIBOSOMAL PROTEIN L9"/>
    <property type="match status" value="1"/>
</dbReference>
<dbReference type="FunFam" id="3.90.930.12:FF:000003">
    <property type="entry name" value="60S ribosomal protein L9"/>
    <property type="match status" value="1"/>
</dbReference>
<dbReference type="AlphaFoldDB" id="A0AAN8WL77"/>
<dbReference type="Gene3D" id="3.90.930.12">
    <property type="entry name" value="Ribosomal protein L6, alpha-beta domain"/>
    <property type="match status" value="2"/>
</dbReference>
<dbReference type="PANTHER" id="PTHR11655">
    <property type="entry name" value="60S/50S RIBOSOMAL PROTEIN L6/L9"/>
    <property type="match status" value="1"/>
</dbReference>
<evidence type="ECO:0000259" key="6">
    <source>
        <dbReference type="Pfam" id="PF00347"/>
    </source>
</evidence>
<dbReference type="Pfam" id="PF00347">
    <property type="entry name" value="Ribosomal_L6"/>
    <property type="match status" value="2"/>
</dbReference>
<evidence type="ECO:0000256" key="1">
    <source>
        <dbReference type="ARBA" id="ARBA00009356"/>
    </source>
</evidence>
<dbReference type="SUPFAM" id="SSF56053">
    <property type="entry name" value="Ribosomal protein L6"/>
    <property type="match status" value="2"/>
</dbReference>
<dbReference type="GO" id="GO:0019843">
    <property type="term" value="F:rRNA binding"/>
    <property type="evidence" value="ECO:0007669"/>
    <property type="project" value="InterPro"/>
</dbReference>
<evidence type="ECO:0000256" key="5">
    <source>
        <dbReference type="ARBA" id="ARBA00035349"/>
    </source>
</evidence>
<reference evidence="7 8" key="1">
    <citation type="submission" date="2023-11" db="EMBL/GenBank/DDBJ databases">
        <title>Halocaridina rubra genome assembly.</title>
        <authorList>
            <person name="Smith C."/>
        </authorList>
    </citation>
    <scope>NUCLEOTIDE SEQUENCE [LARGE SCALE GENOMIC DNA]</scope>
    <source>
        <strain evidence="7">EP-1</strain>
        <tissue evidence="7">Whole</tissue>
    </source>
</reference>
<sequence length="211" mass="23668">MKCSSLSSFQRCCGRSVSIMKTIITSQSVQIPDGVNCQVKKRIVVVKGPRGQLRRSFKDMKIDLKAIKTEKGVVVVVDKWFGNRKEVAAVRTVCSHISNMITGVTKGYQYKMRAVYAHFPINCVISNDGKTVEIRNFLGEKYIRKVDMEPGVTIASSPKQKDEFIVEGNDIERVSLSAAKIQQSTTVKRKDIRKFLDGVYVSEKGNVVQDE</sequence>
<dbReference type="GO" id="GO:0002181">
    <property type="term" value="P:cytoplasmic translation"/>
    <property type="evidence" value="ECO:0007669"/>
    <property type="project" value="TreeGrafter"/>
</dbReference>
<feature type="domain" description="Large ribosomal subunit protein uL6 alpha-beta" evidence="6">
    <location>
        <begin position="119"/>
        <end position="198"/>
    </location>
</feature>
<evidence type="ECO:0000256" key="2">
    <source>
        <dbReference type="ARBA" id="ARBA00022980"/>
    </source>
</evidence>
<proteinExistence type="inferred from homology"/>
<dbReference type="Proteomes" id="UP001381693">
    <property type="component" value="Unassembled WGS sequence"/>
</dbReference>
<evidence type="ECO:0000256" key="3">
    <source>
        <dbReference type="ARBA" id="ARBA00023274"/>
    </source>
</evidence>
<dbReference type="InterPro" id="IPR002359">
    <property type="entry name" value="Ribosomal_uL6_CS2"/>
</dbReference>
<keyword evidence="3" id="KW-0687">Ribonucleoprotein</keyword>
<evidence type="ECO:0000256" key="4">
    <source>
        <dbReference type="ARBA" id="ARBA00035246"/>
    </source>
</evidence>
<dbReference type="InterPro" id="IPR000702">
    <property type="entry name" value="Ribosomal_uL6-like"/>
</dbReference>
<dbReference type="GO" id="GO:0003735">
    <property type="term" value="F:structural constituent of ribosome"/>
    <property type="evidence" value="ECO:0007669"/>
    <property type="project" value="InterPro"/>
</dbReference>
<dbReference type="PROSITE" id="PS00700">
    <property type="entry name" value="RIBOSOMAL_L6_2"/>
    <property type="match status" value="1"/>
</dbReference>
<name>A0AAN8WL77_HALRR</name>
<dbReference type="InterPro" id="IPR020040">
    <property type="entry name" value="Ribosomal_uL6_a/b-dom"/>
</dbReference>
<comment type="caution">
    <text evidence="7">The sequence shown here is derived from an EMBL/GenBank/DDBJ whole genome shotgun (WGS) entry which is preliminary data.</text>
</comment>
<evidence type="ECO:0000313" key="7">
    <source>
        <dbReference type="EMBL" id="KAK7068056.1"/>
    </source>
</evidence>
<gene>
    <name evidence="7" type="primary">RpL9</name>
    <name evidence="7" type="ORF">SK128_022620</name>
</gene>
<comment type="similarity">
    <text evidence="1">Belongs to the universal ribosomal protein uL6 family.</text>
</comment>
<dbReference type="FunFam" id="3.90.930.12:FF:000004">
    <property type="entry name" value="60S ribosomal protein L9"/>
    <property type="match status" value="1"/>
</dbReference>